<dbReference type="EMBL" id="PUJX01000130">
    <property type="protein sequence ID" value="TDB40584.1"/>
    <property type="molecule type" value="Genomic_DNA"/>
</dbReference>
<dbReference type="GO" id="GO:0044550">
    <property type="term" value="P:secondary metabolite biosynthetic process"/>
    <property type="evidence" value="ECO:0007669"/>
    <property type="project" value="TreeGrafter"/>
</dbReference>
<gene>
    <name evidence="2" type="ORF">C5468_25920</name>
</gene>
<organism evidence="2 3">
    <name type="scientific">Photorhabdus luminescens subsp. mexicana</name>
    <dbReference type="NCBI Taxonomy" id="2100167"/>
    <lineage>
        <taxon>Bacteria</taxon>
        <taxon>Pseudomonadati</taxon>
        <taxon>Pseudomonadota</taxon>
        <taxon>Gammaproteobacteria</taxon>
        <taxon>Enterobacterales</taxon>
        <taxon>Morganellaceae</taxon>
        <taxon>Photorhabdus</taxon>
    </lineage>
</organism>
<protein>
    <submittedName>
        <fullName evidence="2">Non-ribosomal peptide synthetase</fullName>
    </submittedName>
</protein>
<evidence type="ECO:0000313" key="3">
    <source>
        <dbReference type="Proteomes" id="UP000295550"/>
    </source>
</evidence>
<name>A0A4R4IJK3_PHOLU</name>
<feature type="non-terminal residue" evidence="2">
    <location>
        <position position="1"/>
    </location>
</feature>
<dbReference type="GO" id="GO:0043041">
    <property type="term" value="P:amino acid activation for nonribosomal peptide biosynthetic process"/>
    <property type="evidence" value="ECO:0007669"/>
    <property type="project" value="TreeGrafter"/>
</dbReference>
<dbReference type="PANTHER" id="PTHR45527:SF1">
    <property type="entry name" value="FATTY ACID SYNTHASE"/>
    <property type="match status" value="1"/>
</dbReference>
<dbReference type="GO" id="GO:0005737">
    <property type="term" value="C:cytoplasm"/>
    <property type="evidence" value="ECO:0007669"/>
    <property type="project" value="TreeGrafter"/>
</dbReference>
<dbReference type="Proteomes" id="UP000295550">
    <property type="component" value="Unassembled WGS sequence"/>
</dbReference>
<accession>A0A4R4IJK3</accession>
<dbReference type="RefSeq" id="WP_153188809.1">
    <property type="nucleotide sequence ID" value="NZ_CAWOLF010000130.1"/>
</dbReference>
<reference evidence="2 3" key="1">
    <citation type="journal article" date="2019" name="Int. J. Syst. Evol. Microbiol.">
        <title>Photorhabdus khanii subsp. guanajuatensis subsp. nov., isolated from Heterorhabditis atacamensis, and Photorhabdus luminescens subsp. mexicana subsp. nov., isolated from Heterorhabditis mexicana entomopathogenic nematodes.</title>
        <authorList>
            <person name="Machado R.A.R."/>
            <person name="Bruno P."/>
            <person name="Arce C.C.M."/>
            <person name="Liechti N."/>
            <person name="Kohler A."/>
            <person name="Bernal J."/>
            <person name="Bruggmann R."/>
            <person name="Turlings T.C.J."/>
        </authorList>
    </citation>
    <scope>NUCLEOTIDE SEQUENCE [LARGE SCALE GENOMIC DNA]</scope>
    <source>
        <strain evidence="2 3">MEX47-22</strain>
    </source>
</reference>
<evidence type="ECO:0000313" key="2">
    <source>
        <dbReference type="EMBL" id="TDB40584.1"/>
    </source>
</evidence>
<dbReference type="PANTHER" id="PTHR45527">
    <property type="entry name" value="NONRIBOSOMAL PEPTIDE SYNTHETASE"/>
    <property type="match status" value="1"/>
</dbReference>
<dbReference type="Gene3D" id="3.30.559.30">
    <property type="entry name" value="Nonribosomal peptide synthetase, condensation domain"/>
    <property type="match status" value="1"/>
</dbReference>
<dbReference type="AlphaFoldDB" id="A0A4R4IJK3"/>
<dbReference type="SUPFAM" id="SSF56801">
    <property type="entry name" value="Acetyl-CoA synthetase-like"/>
    <property type="match status" value="1"/>
</dbReference>
<sequence length="197" mass="21523">LNYATALFDPSTVERQVEYLRAVLQAMVTNSQQPVGEIDILSPTERKLLLETWNATETAYPDALCLHQLFEQQVEQTPDALALVYEDQTLSYAELNARANRLAHQLIELGVAPDQRVAICMSRSPAIVVGILAILKAGGAYVPLDPAYPGERLVHILHDAAPTVVLADKTGRSALGEETLTRLTVLDPNTLPDQPDS</sequence>
<dbReference type="InterPro" id="IPR000873">
    <property type="entry name" value="AMP-dep_synth/lig_dom"/>
</dbReference>
<proteinExistence type="predicted"/>
<dbReference type="GO" id="GO:0031177">
    <property type="term" value="F:phosphopantetheine binding"/>
    <property type="evidence" value="ECO:0007669"/>
    <property type="project" value="TreeGrafter"/>
</dbReference>
<comment type="caution">
    <text evidence="2">The sequence shown here is derived from an EMBL/GenBank/DDBJ whole genome shotgun (WGS) entry which is preliminary data.</text>
</comment>
<dbReference type="Pfam" id="PF00501">
    <property type="entry name" value="AMP-binding"/>
    <property type="match status" value="1"/>
</dbReference>
<feature type="non-terminal residue" evidence="2">
    <location>
        <position position="197"/>
    </location>
</feature>
<feature type="domain" description="AMP-dependent synthetase/ligase" evidence="1">
    <location>
        <begin position="70"/>
        <end position="176"/>
    </location>
</feature>
<evidence type="ECO:0000259" key="1">
    <source>
        <dbReference type="Pfam" id="PF00501"/>
    </source>
</evidence>
<dbReference type="Gene3D" id="3.40.50.980">
    <property type="match status" value="2"/>
</dbReference>